<gene>
    <name evidence="2" type="ORF">PGTG_22180</name>
</gene>
<dbReference type="OrthoDB" id="2517078at2759"/>
<dbReference type="RefSeq" id="XP_003889066.1">
    <property type="nucleotide sequence ID" value="XM_003889017.1"/>
</dbReference>
<evidence type="ECO:0000313" key="2">
    <source>
        <dbReference type="EMBL" id="EHS64356.1"/>
    </source>
</evidence>
<protein>
    <submittedName>
        <fullName evidence="2">Uncharacterized protein</fullName>
    </submittedName>
</protein>
<dbReference type="GeneID" id="13541789"/>
<dbReference type="InParanoid" id="H6QTV0"/>
<feature type="region of interest" description="Disordered" evidence="1">
    <location>
        <begin position="1"/>
        <end position="51"/>
    </location>
</feature>
<reference evidence="3" key="1">
    <citation type="journal article" date="2011" name="Proc. Natl. Acad. Sci. U.S.A.">
        <title>Obligate biotrophy features unraveled by the genomic analysis of rust fungi.</title>
        <authorList>
            <person name="Duplessis S."/>
            <person name="Cuomo C.A."/>
            <person name="Lin Y.-C."/>
            <person name="Aerts A."/>
            <person name="Tisserant E."/>
            <person name="Veneault-Fourrey C."/>
            <person name="Joly D.L."/>
            <person name="Hacquard S."/>
            <person name="Amselem J."/>
            <person name="Cantarel B.L."/>
            <person name="Chiu R."/>
            <person name="Coutinho P.M."/>
            <person name="Feau N."/>
            <person name="Field M."/>
            <person name="Frey P."/>
            <person name="Gelhaye E."/>
            <person name="Goldberg J."/>
            <person name="Grabherr M.G."/>
            <person name="Kodira C.D."/>
            <person name="Kohler A."/>
            <person name="Kuees U."/>
            <person name="Lindquist E.A."/>
            <person name="Lucas S.M."/>
            <person name="Mago R."/>
            <person name="Mauceli E."/>
            <person name="Morin E."/>
            <person name="Murat C."/>
            <person name="Pangilinan J.L."/>
            <person name="Park R."/>
            <person name="Pearson M."/>
            <person name="Quesneville H."/>
            <person name="Rouhier N."/>
            <person name="Sakthikumar S."/>
            <person name="Salamov A.A."/>
            <person name="Schmutz J."/>
            <person name="Selles B."/>
            <person name="Shapiro H."/>
            <person name="Tanguay P."/>
            <person name="Tuskan G.A."/>
            <person name="Henrissat B."/>
            <person name="Van de Peer Y."/>
            <person name="Rouze P."/>
            <person name="Ellis J.G."/>
            <person name="Dodds P.N."/>
            <person name="Schein J.E."/>
            <person name="Zhong S."/>
            <person name="Hamelin R.C."/>
            <person name="Grigoriev I.V."/>
            <person name="Szabo L.J."/>
            <person name="Martin F."/>
        </authorList>
    </citation>
    <scope>NUCLEOTIDE SEQUENCE [LARGE SCALE GENOMIC DNA]</scope>
    <source>
        <strain evidence="3">CRL 75-36-700-3 / race SCCL</strain>
    </source>
</reference>
<dbReference type="VEuPathDB" id="FungiDB:PGTG_22180"/>
<sequence>MSFHGSIPRSSGGANEEASNTADRESAVAPKRSTHGVELRQWPESKTAGGCSTVGTARKQLMKLGFFRADVFAETRLQSLRLLAQSRLQKLLKS</sequence>
<dbReference type="KEGG" id="pgr:PGTG_22180"/>
<evidence type="ECO:0000256" key="1">
    <source>
        <dbReference type="SAM" id="MobiDB-lite"/>
    </source>
</evidence>
<dbReference type="HOGENOM" id="CLU_2387257_0_0_1"/>
<dbReference type="EMBL" id="DS178322">
    <property type="protein sequence ID" value="EHS64356.1"/>
    <property type="molecule type" value="Genomic_DNA"/>
</dbReference>
<name>H6QTV0_PUCGT</name>
<accession>H6QTV0</accession>
<proteinExistence type="predicted"/>
<organism evidence="2 3">
    <name type="scientific">Puccinia graminis f. sp. tritici (strain CRL 75-36-700-3 / race SCCL)</name>
    <name type="common">Black stem rust fungus</name>
    <dbReference type="NCBI Taxonomy" id="418459"/>
    <lineage>
        <taxon>Eukaryota</taxon>
        <taxon>Fungi</taxon>
        <taxon>Dikarya</taxon>
        <taxon>Basidiomycota</taxon>
        <taxon>Pucciniomycotina</taxon>
        <taxon>Pucciniomycetes</taxon>
        <taxon>Pucciniales</taxon>
        <taxon>Pucciniaceae</taxon>
        <taxon>Puccinia</taxon>
    </lineage>
</organism>
<dbReference type="AlphaFoldDB" id="H6QTV0"/>
<feature type="compositionally biased region" description="Polar residues" evidence="1">
    <location>
        <begin position="8"/>
        <end position="21"/>
    </location>
</feature>
<keyword evidence="3" id="KW-1185">Reference proteome</keyword>
<evidence type="ECO:0000313" key="3">
    <source>
        <dbReference type="Proteomes" id="UP000008783"/>
    </source>
</evidence>
<dbReference type="Proteomes" id="UP000008783">
    <property type="component" value="Unassembled WGS sequence"/>
</dbReference>